<proteinExistence type="predicted"/>
<evidence type="ECO:0000313" key="3">
    <source>
        <dbReference type="EMBL" id="RKP06447.1"/>
    </source>
</evidence>
<feature type="region of interest" description="Disordered" evidence="1">
    <location>
        <begin position="36"/>
        <end position="107"/>
    </location>
</feature>
<dbReference type="OrthoDB" id="10532616at2759"/>
<organism evidence="3 4">
    <name type="scientific">Thamnocephalis sphaerospora</name>
    <dbReference type="NCBI Taxonomy" id="78915"/>
    <lineage>
        <taxon>Eukaryota</taxon>
        <taxon>Fungi</taxon>
        <taxon>Fungi incertae sedis</taxon>
        <taxon>Zoopagomycota</taxon>
        <taxon>Zoopagomycotina</taxon>
        <taxon>Zoopagomycetes</taxon>
        <taxon>Zoopagales</taxon>
        <taxon>Sigmoideomycetaceae</taxon>
        <taxon>Thamnocephalis</taxon>
    </lineage>
</organism>
<dbReference type="AlphaFoldDB" id="A0A4P9XKV4"/>
<evidence type="ECO:0000313" key="4">
    <source>
        <dbReference type="Proteomes" id="UP000271241"/>
    </source>
</evidence>
<feature type="domain" description="SAP" evidence="2">
    <location>
        <begin position="160"/>
        <end position="194"/>
    </location>
</feature>
<sequence>MSAPQVWRPVVCVGGQTATGLVLLRAVASRRQAMSTAADGDKAKVEGEHAGSVATTAEGTAGADTAEKTAAVSSSAAEASTGTATPPEAAAESTKRPTMGRKKAEKKIKRMDIPSTVYTMYDEMQEVPKLAAGDALEMLCPKDILDLPPEKLDGLKNEVSVGFTTSQLRRFMSSAGLSKSGTKAVLVQRIMDYWMRQAAVHMPKEYTWVEGQLRRTITVSPDDPSILERINDGNIEVVFNKKTGSGYIAGTFKQLESACAAMKGMLDPYVVAVHWPQGAGQQVTESFLDTLEKFTGTLITRNSAIQDDGVKLRIIGREASDTVLAASAIEHALGLYISDSTHLSCLHEAASAVAPDAPPTAYSMMPIYDTLAMPMLPRYSEPFRIVSTATKAAATVEETEESVNIIPAAPVTNTFTWLQSDAPNESVDLDQICAQMQHAAQNAAARGSTVTADAEFGRAFFFDPHVFGLADALAVPNMQRFGNAKVASLLSQSNYRSAFLATYAASSILGRPSSLVHPRQFIELEYAVPASHILPTGIAEGVRVRMGAQEDGSCTLLEAVWFEHPLRVNILAPSGRADISLRLKAESKLNVPTSLDQQLSRCTYAGKRARTATIVNAPNQLEQGLTSQMLRDIDQRHKGVLTLRAIRLISEESQPWRGLSLVSRRIDERRTGTSLNQGLLSGTLFSHAQEPSTPIKDPQETLQHLATEALRVAYEQ</sequence>
<dbReference type="InterPro" id="IPR003034">
    <property type="entry name" value="SAP_dom"/>
</dbReference>
<evidence type="ECO:0000256" key="1">
    <source>
        <dbReference type="SAM" id="MobiDB-lite"/>
    </source>
</evidence>
<feature type="compositionally biased region" description="Basic and acidic residues" evidence="1">
    <location>
        <begin position="39"/>
        <end position="49"/>
    </location>
</feature>
<dbReference type="Pfam" id="PF02037">
    <property type="entry name" value="SAP"/>
    <property type="match status" value="1"/>
</dbReference>
<name>A0A4P9XKV4_9FUNG</name>
<accession>A0A4P9XKV4</accession>
<evidence type="ECO:0000259" key="2">
    <source>
        <dbReference type="PROSITE" id="PS50800"/>
    </source>
</evidence>
<gene>
    <name evidence="3" type="ORF">THASP1DRAFT_31733</name>
</gene>
<dbReference type="EMBL" id="KZ992881">
    <property type="protein sequence ID" value="RKP06447.1"/>
    <property type="molecule type" value="Genomic_DNA"/>
</dbReference>
<feature type="compositionally biased region" description="Low complexity" evidence="1">
    <location>
        <begin position="54"/>
        <end position="92"/>
    </location>
</feature>
<feature type="compositionally biased region" description="Basic residues" evidence="1">
    <location>
        <begin position="98"/>
        <end position="107"/>
    </location>
</feature>
<keyword evidence="4" id="KW-1185">Reference proteome</keyword>
<dbReference type="PROSITE" id="PS50800">
    <property type="entry name" value="SAP"/>
    <property type="match status" value="1"/>
</dbReference>
<protein>
    <recommendedName>
        <fullName evidence="2">SAP domain-containing protein</fullName>
    </recommendedName>
</protein>
<dbReference type="Proteomes" id="UP000271241">
    <property type="component" value="Unassembled WGS sequence"/>
</dbReference>
<reference evidence="4" key="1">
    <citation type="journal article" date="2018" name="Nat. Microbiol.">
        <title>Leveraging single-cell genomics to expand the fungal tree of life.</title>
        <authorList>
            <person name="Ahrendt S.R."/>
            <person name="Quandt C.A."/>
            <person name="Ciobanu D."/>
            <person name="Clum A."/>
            <person name="Salamov A."/>
            <person name="Andreopoulos B."/>
            <person name="Cheng J.F."/>
            <person name="Woyke T."/>
            <person name="Pelin A."/>
            <person name="Henrissat B."/>
            <person name="Reynolds N.K."/>
            <person name="Benny G.L."/>
            <person name="Smith M.E."/>
            <person name="James T.Y."/>
            <person name="Grigoriev I.V."/>
        </authorList>
    </citation>
    <scope>NUCLEOTIDE SEQUENCE [LARGE SCALE GENOMIC DNA]</scope>
    <source>
        <strain evidence="4">RSA 1356</strain>
    </source>
</reference>